<reference evidence="3" key="1">
    <citation type="journal article" date="2019" name="Int. J. Syst. Evol. Microbiol.">
        <title>The Global Catalogue of Microorganisms (GCM) 10K type strain sequencing project: providing services to taxonomists for standard genome sequencing and annotation.</title>
        <authorList>
            <consortium name="The Broad Institute Genomics Platform"/>
            <consortium name="The Broad Institute Genome Sequencing Center for Infectious Disease"/>
            <person name="Wu L."/>
            <person name="Ma J."/>
        </authorList>
    </citation>
    <scope>NUCLEOTIDE SEQUENCE [LARGE SCALE GENOMIC DNA]</scope>
    <source>
        <strain evidence="3">JCM 16014</strain>
    </source>
</reference>
<keyword evidence="3" id="KW-1185">Reference proteome</keyword>
<evidence type="ECO:0000256" key="1">
    <source>
        <dbReference type="SAM" id="MobiDB-lite"/>
    </source>
</evidence>
<name>A0ABP5F2W9_9ACTN</name>
<comment type="caution">
    <text evidence="2">The sequence shown here is derived from an EMBL/GenBank/DDBJ whole genome shotgun (WGS) entry which is preliminary data.</text>
</comment>
<accession>A0ABP5F2W9</accession>
<gene>
    <name evidence="2" type="ORF">GCM10009839_01830</name>
</gene>
<evidence type="ECO:0000313" key="3">
    <source>
        <dbReference type="Proteomes" id="UP001500751"/>
    </source>
</evidence>
<dbReference type="Proteomes" id="UP001500751">
    <property type="component" value="Unassembled WGS sequence"/>
</dbReference>
<dbReference type="RefSeq" id="WP_344663510.1">
    <property type="nucleotide sequence ID" value="NZ_BAAAQN010000001.1"/>
</dbReference>
<protein>
    <submittedName>
        <fullName evidence="2">Uncharacterized protein</fullName>
    </submittedName>
</protein>
<feature type="region of interest" description="Disordered" evidence="1">
    <location>
        <begin position="90"/>
        <end position="122"/>
    </location>
</feature>
<proteinExistence type="predicted"/>
<sequence length="122" mass="13122">MPGPPFVVVLSEEEIAALADAAVQDLAQRLAHRAFRPLSAESSHPDELAESDALAHLHALTHVRRAVIRQENAAAERAVLAGADYPKLGQATNISRQGARRRWPGLVTAAKTSRQPSDETDS</sequence>
<evidence type="ECO:0000313" key="2">
    <source>
        <dbReference type="EMBL" id="GAA2011376.1"/>
    </source>
</evidence>
<dbReference type="EMBL" id="BAAAQN010000001">
    <property type="protein sequence ID" value="GAA2011376.1"/>
    <property type="molecule type" value="Genomic_DNA"/>
</dbReference>
<organism evidence="2 3">
    <name type="scientific">Catenulispora yoronensis</name>
    <dbReference type="NCBI Taxonomy" id="450799"/>
    <lineage>
        <taxon>Bacteria</taxon>
        <taxon>Bacillati</taxon>
        <taxon>Actinomycetota</taxon>
        <taxon>Actinomycetes</taxon>
        <taxon>Catenulisporales</taxon>
        <taxon>Catenulisporaceae</taxon>
        <taxon>Catenulispora</taxon>
    </lineage>
</organism>